<protein>
    <submittedName>
        <fullName evidence="1">Uncharacterized protein</fullName>
    </submittedName>
</protein>
<name>A0ABQ8A072_BRANA</name>
<gene>
    <name evidence="1" type="ORF">HID58_061719</name>
</gene>
<dbReference type="EMBL" id="JAGKQM010000014">
    <property type="protein sequence ID" value="KAH0885623.1"/>
    <property type="molecule type" value="Genomic_DNA"/>
</dbReference>
<feature type="non-terminal residue" evidence="1">
    <location>
        <position position="1"/>
    </location>
</feature>
<comment type="caution">
    <text evidence="1">The sequence shown here is derived from an EMBL/GenBank/DDBJ whole genome shotgun (WGS) entry which is preliminary data.</text>
</comment>
<accession>A0ABQ8A072</accession>
<keyword evidence="2" id="KW-1185">Reference proteome</keyword>
<sequence>WPNRKKKGKLFSQPTSQKLVIGVYTRKLAVSKPSQSSTTRFIVKPTYPACPCSDWCREYQTLECVFAVRWSWLSFMSNHMKEKKRVASDNEGE</sequence>
<dbReference type="Proteomes" id="UP000824890">
    <property type="component" value="Unassembled WGS sequence"/>
</dbReference>
<reference evidence="1 2" key="1">
    <citation type="submission" date="2021-05" db="EMBL/GenBank/DDBJ databases">
        <title>Genome Assembly of Synthetic Allotetraploid Brassica napus Reveals Homoeologous Exchanges between Subgenomes.</title>
        <authorList>
            <person name="Davis J.T."/>
        </authorList>
    </citation>
    <scope>NUCLEOTIDE SEQUENCE [LARGE SCALE GENOMIC DNA]</scope>
    <source>
        <strain evidence="2">cv. Da-Ae</strain>
        <tissue evidence="1">Seedling</tissue>
    </source>
</reference>
<organism evidence="1 2">
    <name type="scientific">Brassica napus</name>
    <name type="common">Rape</name>
    <dbReference type="NCBI Taxonomy" id="3708"/>
    <lineage>
        <taxon>Eukaryota</taxon>
        <taxon>Viridiplantae</taxon>
        <taxon>Streptophyta</taxon>
        <taxon>Embryophyta</taxon>
        <taxon>Tracheophyta</taxon>
        <taxon>Spermatophyta</taxon>
        <taxon>Magnoliopsida</taxon>
        <taxon>eudicotyledons</taxon>
        <taxon>Gunneridae</taxon>
        <taxon>Pentapetalae</taxon>
        <taxon>rosids</taxon>
        <taxon>malvids</taxon>
        <taxon>Brassicales</taxon>
        <taxon>Brassicaceae</taxon>
        <taxon>Brassiceae</taxon>
        <taxon>Brassica</taxon>
    </lineage>
</organism>
<evidence type="ECO:0000313" key="1">
    <source>
        <dbReference type="EMBL" id="KAH0885623.1"/>
    </source>
</evidence>
<proteinExistence type="predicted"/>
<evidence type="ECO:0000313" key="2">
    <source>
        <dbReference type="Proteomes" id="UP000824890"/>
    </source>
</evidence>